<organism evidence="10 11">
    <name type="scientific">Marinobacterium stanieri</name>
    <dbReference type="NCBI Taxonomy" id="49186"/>
    <lineage>
        <taxon>Bacteria</taxon>
        <taxon>Pseudomonadati</taxon>
        <taxon>Pseudomonadota</taxon>
        <taxon>Gammaproteobacteria</taxon>
        <taxon>Oceanospirillales</taxon>
        <taxon>Oceanospirillaceae</taxon>
        <taxon>Marinobacterium</taxon>
    </lineage>
</organism>
<protein>
    <submittedName>
        <fullName evidence="10">RND family efflux transporter, MFP subunit</fullName>
    </submittedName>
</protein>
<feature type="signal peptide" evidence="5">
    <location>
        <begin position="1"/>
        <end position="21"/>
    </location>
</feature>
<keyword evidence="5" id="KW-0732">Signal</keyword>
<dbReference type="GO" id="GO:0015562">
    <property type="term" value="F:efflux transmembrane transporter activity"/>
    <property type="evidence" value="ECO:0007669"/>
    <property type="project" value="TreeGrafter"/>
</dbReference>
<dbReference type="Pfam" id="PF25876">
    <property type="entry name" value="HH_MFP_RND"/>
    <property type="match status" value="1"/>
</dbReference>
<dbReference type="InterPro" id="IPR006143">
    <property type="entry name" value="RND_pump_MFP"/>
</dbReference>
<dbReference type="Gene3D" id="1.10.287.470">
    <property type="entry name" value="Helix hairpin bin"/>
    <property type="match status" value="1"/>
</dbReference>
<dbReference type="GO" id="GO:1990281">
    <property type="term" value="C:efflux pump complex"/>
    <property type="evidence" value="ECO:0007669"/>
    <property type="project" value="TreeGrafter"/>
</dbReference>
<comment type="subcellular location">
    <subcellularLocation>
        <location evidence="1">Cell envelope</location>
    </subcellularLocation>
</comment>
<evidence type="ECO:0000259" key="8">
    <source>
        <dbReference type="Pfam" id="PF25954"/>
    </source>
</evidence>
<dbReference type="SUPFAM" id="SSF111369">
    <property type="entry name" value="HlyD-like secretion proteins"/>
    <property type="match status" value="1"/>
</dbReference>
<dbReference type="AlphaFoldDB" id="A0A1N6UM00"/>
<dbReference type="Gene3D" id="2.40.30.170">
    <property type="match status" value="1"/>
</dbReference>
<comment type="similarity">
    <text evidence="2">Belongs to the membrane fusion protein (MFP) (TC 8.A.1) family.</text>
</comment>
<proteinExistence type="inferred from homology"/>
<feature type="domain" description="Multidrug resistance protein MdtA-like barrel-sandwich hybrid" evidence="7">
    <location>
        <begin position="51"/>
        <end position="186"/>
    </location>
</feature>
<name>A0A1N6UM00_9GAMM</name>
<dbReference type="STRING" id="49186.SAMN05421647_10795"/>
<evidence type="ECO:0000256" key="1">
    <source>
        <dbReference type="ARBA" id="ARBA00004196"/>
    </source>
</evidence>
<sequence length="348" mass="38204">MSFIHVLALLCLAFTSTYLAAAQDSPQTFVVQRQILEDHLLLDGIIEAVQQSTVSAQTSGRVTALPFDVDDSVPAGALIVQLEDSEQQARFSQAQAGLAEARAGLTDARQQFSRVQSLHERKLVANQALDQARNQLNASQARLARAEAAMAEAQQQLDYTRITAPYGGILIERHVELGESVNPGQPLLTGLSLEHLRVVVDLPQQYAGLAREQRRARVTLPDGSELETGEMTFYPYADPATHTFRLRMPLTEPDGQLYPGMLVKVSVPVETREALWIPADAILHRSELRAVFVLDANDHPRLRQIRTGVRNGDQVEVLAGLKAGERIVANPLDFSGTAELHPSRETAQ</sequence>
<feature type="domain" description="Multidrug resistance protein MdtA-like C-terminal permuted SH3" evidence="9">
    <location>
        <begin position="274"/>
        <end position="330"/>
    </location>
</feature>
<evidence type="ECO:0000313" key="11">
    <source>
        <dbReference type="Proteomes" id="UP000186895"/>
    </source>
</evidence>
<dbReference type="Gene3D" id="2.40.50.100">
    <property type="match status" value="1"/>
</dbReference>
<dbReference type="RefSeq" id="WP_076463884.1">
    <property type="nucleotide sequence ID" value="NZ_FTMN01000007.1"/>
</dbReference>
<dbReference type="Proteomes" id="UP000186895">
    <property type="component" value="Unassembled WGS sequence"/>
</dbReference>
<feature type="chain" id="PRO_5012726642" evidence="5">
    <location>
        <begin position="22"/>
        <end position="348"/>
    </location>
</feature>
<keyword evidence="11" id="KW-1185">Reference proteome</keyword>
<evidence type="ECO:0000256" key="5">
    <source>
        <dbReference type="SAM" id="SignalP"/>
    </source>
</evidence>
<evidence type="ECO:0000256" key="3">
    <source>
        <dbReference type="ARBA" id="ARBA00022448"/>
    </source>
</evidence>
<feature type="domain" description="CusB-like beta-barrel" evidence="8">
    <location>
        <begin position="198"/>
        <end position="267"/>
    </location>
</feature>
<dbReference type="EMBL" id="FTMN01000007">
    <property type="protein sequence ID" value="SIQ66567.1"/>
    <property type="molecule type" value="Genomic_DNA"/>
</dbReference>
<keyword evidence="4" id="KW-0175">Coiled coil</keyword>
<evidence type="ECO:0000313" key="10">
    <source>
        <dbReference type="EMBL" id="SIQ66567.1"/>
    </source>
</evidence>
<dbReference type="PANTHER" id="PTHR30469:SF15">
    <property type="entry name" value="HLYD FAMILY OF SECRETION PROTEINS"/>
    <property type="match status" value="1"/>
</dbReference>
<dbReference type="NCBIfam" id="TIGR01730">
    <property type="entry name" value="RND_mfp"/>
    <property type="match status" value="1"/>
</dbReference>
<dbReference type="InterPro" id="IPR058625">
    <property type="entry name" value="MdtA-like_BSH"/>
</dbReference>
<dbReference type="Pfam" id="PF25917">
    <property type="entry name" value="BSH_RND"/>
    <property type="match status" value="1"/>
</dbReference>
<dbReference type="PANTHER" id="PTHR30469">
    <property type="entry name" value="MULTIDRUG RESISTANCE PROTEIN MDTA"/>
    <property type="match status" value="1"/>
</dbReference>
<keyword evidence="3" id="KW-0813">Transport</keyword>
<evidence type="ECO:0000259" key="6">
    <source>
        <dbReference type="Pfam" id="PF25876"/>
    </source>
</evidence>
<dbReference type="InterPro" id="IPR058792">
    <property type="entry name" value="Beta-barrel_RND_2"/>
</dbReference>
<feature type="coiled-coil region" evidence="4">
    <location>
        <begin position="115"/>
        <end position="163"/>
    </location>
</feature>
<evidence type="ECO:0000259" key="9">
    <source>
        <dbReference type="Pfam" id="PF25967"/>
    </source>
</evidence>
<accession>A0A1N6UM00</accession>
<reference evidence="10 11" key="1">
    <citation type="submission" date="2017-01" db="EMBL/GenBank/DDBJ databases">
        <authorList>
            <person name="Mah S.A."/>
            <person name="Swanson W.J."/>
            <person name="Moy G.W."/>
            <person name="Vacquier V.D."/>
        </authorList>
    </citation>
    <scope>NUCLEOTIDE SEQUENCE [LARGE SCALE GENOMIC DNA]</scope>
    <source>
        <strain evidence="10 11">DSM 7027</strain>
    </source>
</reference>
<evidence type="ECO:0000256" key="4">
    <source>
        <dbReference type="SAM" id="Coils"/>
    </source>
</evidence>
<dbReference type="eggNOG" id="COG0845">
    <property type="taxonomic scope" value="Bacteria"/>
</dbReference>
<dbReference type="InterPro" id="IPR058624">
    <property type="entry name" value="MdtA-like_HH"/>
</dbReference>
<dbReference type="InterPro" id="IPR058627">
    <property type="entry name" value="MdtA-like_C"/>
</dbReference>
<evidence type="ECO:0000256" key="2">
    <source>
        <dbReference type="ARBA" id="ARBA00009477"/>
    </source>
</evidence>
<dbReference type="Pfam" id="PF25967">
    <property type="entry name" value="RND-MFP_C"/>
    <property type="match status" value="1"/>
</dbReference>
<dbReference type="Pfam" id="PF25954">
    <property type="entry name" value="Beta-barrel_RND_2"/>
    <property type="match status" value="1"/>
</dbReference>
<feature type="domain" description="Multidrug resistance protein MdtA-like alpha-helical hairpin" evidence="6">
    <location>
        <begin position="92"/>
        <end position="160"/>
    </location>
</feature>
<gene>
    <name evidence="10" type="ORF">SAMN05421647_10795</name>
</gene>
<evidence type="ECO:0000259" key="7">
    <source>
        <dbReference type="Pfam" id="PF25917"/>
    </source>
</evidence>
<dbReference type="Gene3D" id="2.40.420.20">
    <property type="match status" value="1"/>
</dbReference>